<keyword evidence="4" id="KW-0804">Transcription</keyword>
<feature type="region of interest" description="Disordered" evidence="7">
    <location>
        <begin position="358"/>
        <end position="390"/>
    </location>
</feature>
<dbReference type="PROSITE" id="PS50217">
    <property type="entry name" value="BZIP"/>
    <property type="match status" value="1"/>
</dbReference>
<dbReference type="PANTHER" id="PTHR13690:SF86">
    <property type="entry name" value="TRANSCRIPTION FACTOR VIP1"/>
    <property type="match status" value="1"/>
</dbReference>
<sequence length="390" mass="41992">MEPNGAPPGQATAGHRFGQIPPPNPRGGGGGGHRRALSESVLRLPDDLLFDTDPDFGISDIDFPSLSDDNLSGGCGAVAAEPGMSDPAAATSGRPVPGAHLRSLSVDGGIFDGLGFQAGAAAGGSSAGGGEQERRGHHRRSGSMDGSFSPFEGDSAATLSDYAKKAMTADKLAELALIDPRRAKRHHLSFPSSPLPPFAVILANRQSAARSKERKIRYTNELERKVQTLQTEATTLSAQLTLLQRDTTDLTAENRELKLRLQAMEQQAQLHDVWRVLWQFALTGLIMLEYRPLMYIGLLSLTIYCLARALNDALREEVQRLKIATGQIPSANGNPFNGGLQHSVSNYYAHPQQLPPQSLRHGQHLHSSQMQISSNGQSLVHSPSDPMDFM</sequence>
<reference evidence="9" key="1">
    <citation type="journal article" date="2019" name="Nat. Plants">
        <title>Genome sequencing of Musa balbisiana reveals subgenome evolution and function divergence in polyploid bananas.</title>
        <authorList>
            <person name="Yao X."/>
        </authorList>
    </citation>
    <scope>NUCLEOTIDE SEQUENCE [LARGE SCALE GENOMIC DNA]</scope>
    <source>
        <strain evidence="9">DH-PKW</strain>
        <tissue evidence="9">Leaves</tissue>
    </source>
</reference>
<dbReference type="PANTHER" id="PTHR13690">
    <property type="entry name" value="TRANSCRIPTION FACTOR POSF21-RELATED"/>
    <property type="match status" value="1"/>
</dbReference>
<evidence type="ECO:0000313" key="9">
    <source>
        <dbReference type="EMBL" id="THU50269.1"/>
    </source>
</evidence>
<dbReference type="GO" id="GO:0005634">
    <property type="term" value="C:nucleus"/>
    <property type="evidence" value="ECO:0007669"/>
    <property type="project" value="UniProtKB-SubCell"/>
</dbReference>
<protein>
    <recommendedName>
        <fullName evidence="8">BZIP domain-containing protein</fullName>
    </recommendedName>
</protein>
<gene>
    <name evidence="9" type="ORF">C4D60_Mb06t18410</name>
</gene>
<dbReference type="GO" id="GO:0003700">
    <property type="term" value="F:DNA-binding transcription factor activity"/>
    <property type="evidence" value="ECO:0007669"/>
    <property type="project" value="InterPro"/>
</dbReference>
<feature type="compositionally biased region" description="Gly residues" evidence="7">
    <location>
        <begin position="121"/>
        <end position="130"/>
    </location>
</feature>
<dbReference type="GO" id="GO:0003677">
    <property type="term" value="F:DNA binding"/>
    <property type="evidence" value="ECO:0007669"/>
    <property type="project" value="UniProtKB-KW"/>
</dbReference>
<keyword evidence="2" id="KW-0805">Transcription regulation</keyword>
<dbReference type="InterPro" id="IPR044759">
    <property type="entry name" value="bZIP_RF2"/>
</dbReference>
<evidence type="ECO:0000259" key="8">
    <source>
        <dbReference type="PROSITE" id="PS50217"/>
    </source>
</evidence>
<feature type="coiled-coil region" evidence="6">
    <location>
        <begin position="219"/>
        <end position="267"/>
    </location>
</feature>
<keyword evidence="3" id="KW-0238">DNA-binding</keyword>
<evidence type="ECO:0000256" key="1">
    <source>
        <dbReference type="ARBA" id="ARBA00004123"/>
    </source>
</evidence>
<name>A0A4S8IPM4_MUSBA</name>
<dbReference type="InterPro" id="IPR004827">
    <property type="entry name" value="bZIP"/>
</dbReference>
<feature type="compositionally biased region" description="Polar residues" evidence="7">
    <location>
        <begin position="365"/>
        <end position="381"/>
    </location>
</feature>
<keyword evidence="6" id="KW-0175">Coiled coil</keyword>
<dbReference type="InterPro" id="IPR046347">
    <property type="entry name" value="bZIP_sf"/>
</dbReference>
<proteinExistence type="predicted"/>
<evidence type="ECO:0000256" key="6">
    <source>
        <dbReference type="SAM" id="Coils"/>
    </source>
</evidence>
<organism evidence="9 10">
    <name type="scientific">Musa balbisiana</name>
    <name type="common">Banana</name>
    <dbReference type="NCBI Taxonomy" id="52838"/>
    <lineage>
        <taxon>Eukaryota</taxon>
        <taxon>Viridiplantae</taxon>
        <taxon>Streptophyta</taxon>
        <taxon>Embryophyta</taxon>
        <taxon>Tracheophyta</taxon>
        <taxon>Spermatophyta</taxon>
        <taxon>Magnoliopsida</taxon>
        <taxon>Liliopsida</taxon>
        <taxon>Zingiberales</taxon>
        <taxon>Musaceae</taxon>
        <taxon>Musa</taxon>
    </lineage>
</organism>
<accession>A0A4S8IPM4</accession>
<evidence type="ECO:0000256" key="5">
    <source>
        <dbReference type="ARBA" id="ARBA00023242"/>
    </source>
</evidence>
<evidence type="ECO:0000256" key="4">
    <source>
        <dbReference type="ARBA" id="ARBA00023163"/>
    </source>
</evidence>
<dbReference type="Proteomes" id="UP000317650">
    <property type="component" value="Chromosome 6"/>
</dbReference>
<dbReference type="CDD" id="cd14703">
    <property type="entry name" value="bZIP_plant_RF2"/>
    <property type="match status" value="1"/>
</dbReference>
<keyword evidence="5" id="KW-0539">Nucleus</keyword>
<dbReference type="STRING" id="52838.A0A4S8IPM4"/>
<comment type="subcellular location">
    <subcellularLocation>
        <location evidence="1">Nucleus</location>
    </subcellularLocation>
</comment>
<evidence type="ECO:0000256" key="2">
    <source>
        <dbReference type="ARBA" id="ARBA00023015"/>
    </source>
</evidence>
<feature type="domain" description="BZIP" evidence="8">
    <location>
        <begin position="204"/>
        <end position="257"/>
    </location>
</feature>
<dbReference type="Gene3D" id="1.20.5.170">
    <property type="match status" value="1"/>
</dbReference>
<dbReference type="SMART" id="SM00338">
    <property type="entry name" value="BRLZ"/>
    <property type="match status" value="1"/>
</dbReference>
<dbReference type="Pfam" id="PF00170">
    <property type="entry name" value="bZIP_1"/>
    <property type="match status" value="1"/>
</dbReference>
<feature type="region of interest" description="Disordered" evidence="7">
    <location>
        <begin position="1"/>
        <end position="39"/>
    </location>
</feature>
<evidence type="ECO:0000256" key="3">
    <source>
        <dbReference type="ARBA" id="ARBA00023125"/>
    </source>
</evidence>
<comment type="caution">
    <text evidence="9">The sequence shown here is derived from an EMBL/GenBank/DDBJ whole genome shotgun (WGS) entry which is preliminary data.</text>
</comment>
<evidence type="ECO:0000256" key="7">
    <source>
        <dbReference type="SAM" id="MobiDB-lite"/>
    </source>
</evidence>
<dbReference type="AlphaFoldDB" id="A0A4S8IPM4"/>
<dbReference type="SUPFAM" id="SSF57959">
    <property type="entry name" value="Leucine zipper domain"/>
    <property type="match status" value="1"/>
</dbReference>
<evidence type="ECO:0000313" key="10">
    <source>
        <dbReference type="Proteomes" id="UP000317650"/>
    </source>
</evidence>
<dbReference type="EMBL" id="PYDT01000009">
    <property type="protein sequence ID" value="THU50269.1"/>
    <property type="molecule type" value="Genomic_DNA"/>
</dbReference>
<feature type="region of interest" description="Disordered" evidence="7">
    <location>
        <begin position="121"/>
        <end position="151"/>
    </location>
</feature>
<keyword evidence="10" id="KW-1185">Reference proteome</keyword>